<organism evidence="1 2">
    <name type="scientific">Catharanthus roseus</name>
    <name type="common">Madagascar periwinkle</name>
    <name type="synonym">Vinca rosea</name>
    <dbReference type="NCBI Taxonomy" id="4058"/>
    <lineage>
        <taxon>Eukaryota</taxon>
        <taxon>Viridiplantae</taxon>
        <taxon>Streptophyta</taxon>
        <taxon>Embryophyta</taxon>
        <taxon>Tracheophyta</taxon>
        <taxon>Spermatophyta</taxon>
        <taxon>Magnoliopsida</taxon>
        <taxon>eudicotyledons</taxon>
        <taxon>Gunneridae</taxon>
        <taxon>Pentapetalae</taxon>
        <taxon>asterids</taxon>
        <taxon>lamiids</taxon>
        <taxon>Gentianales</taxon>
        <taxon>Apocynaceae</taxon>
        <taxon>Rauvolfioideae</taxon>
        <taxon>Vinceae</taxon>
        <taxon>Catharanthinae</taxon>
        <taxon>Catharanthus</taxon>
    </lineage>
</organism>
<dbReference type="EMBL" id="CM044707">
    <property type="protein sequence ID" value="KAI5652365.1"/>
    <property type="molecule type" value="Genomic_DNA"/>
</dbReference>
<protein>
    <submittedName>
        <fullName evidence="1">Uncharacterized protein</fullName>
    </submittedName>
</protein>
<sequence>MPTQNSHPFPESGYQGREPTRSGRRRDLRGRRCDRPQEEVPRHEAWHEDNLFEDSRENLNNALHINPLVKRCKSTCITNSRPKGRLHLCQPEAYQRQKGEPIVGGKLLMPEECPTESYRVHDDWLIERFFNDNLERRPIGDPFMGSRRKKLWKR</sequence>
<keyword evidence="2" id="KW-1185">Reference proteome</keyword>
<proteinExistence type="predicted"/>
<evidence type="ECO:0000313" key="2">
    <source>
        <dbReference type="Proteomes" id="UP001060085"/>
    </source>
</evidence>
<comment type="caution">
    <text evidence="1">The sequence shown here is derived from an EMBL/GenBank/DDBJ whole genome shotgun (WGS) entry which is preliminary data.</text>
</comment>
<evidence type="ECO:0000313" key="1">
    <source>
        <dbReference type="EMBL" id="KAI5652365.1"/>
    </source>
</evidence>
<gene>
    <name evidence="1" type="ORF">M9H77_29552</name>
</gene>
<dbReference type="Proteomes" id="UP001060085">
    <property type="component" value="Linkage Group LG07"/>
</dbReference>
<name>A0ACB9ZVT9_CATRO</name>
<accession>A0ACB9ZVT9</accession>
<reference evidence="2" key="1">
    <citation type="journal article" date="2023" name="Nat. Plants">
        <title>Single-cell RNA sequencing provides a high-resolution roadmap for understanding the multicellular compartmentation of specialized metabolism.</title>
        <authorList>
            <person name="Sun S."/>
            <person name="Shen X."/>
            <person name="Li Y."/>
            <person name="Li Y."/>
            <person name="Wang S."/>
            <person name="Li R."/>
            <person name="Zhang H."/>
            <person name="Shen G."/>
            <person name="Guo B."/>
            <person name="Wei J."/>
            <person name="Xu J."/>
            <person name="St-Pierre B."/>
            <person name="Chen S."/>
            <person name="Sun C."/>
        </authorList>
    </citation>
    <scope>NUCLEOTIDE SEQUENCE [LARGE SCALE GENOMIC DNA]</scope>
</reference>